<protein>
    <submittedName>
        <fullName evidence="1">Uncharacterized protein</fullName>
    </submittedName>
</protein>
<evidence type="ECO:0000313" key="1">
    <source>
        <dbReference type="EMBL" id="SUZ52797.1"/>
    </source>
</evidence>
<accession>A0A381NE43</accession>
<dbReference type="AlphaFoldDB" id="A0A381NE43"/>
<organism evidence="1">
    <name type="scientific">marine metagenome</name>
    <dbReference type="NCBI Taxonomy" id="408172"/>
    <lineage>
        <taxon>unclassified sequences</taxon>
        <taxon>metagenomes</taxon>
        <taxon>ecological metagenomes</taxon>
    </lineage>
</organism>
<name>A0A381NE43_9ZZZZ</name>
<sequence>MTYPVHKPTANALVTLNERLCIYLNSPLVSPGVVSL</sequence>
<dbReference type="EMBL" id="UINC01000295">
    <property type="protein sequence ID" value="SUZ52797.1"/>
    <property type="molecule type" value="Genomic_DNA"/>
</dbReference>
<proteinExistence type="predicted"/>
<reference evidence="1" key="1">
    <citation type="submission" date="2018-05" db="EMBL/GenBank/DDBJ databases">
        <authorList>
            <person name="Lanie J.A."/>
            <person name="Ng W.-L."/>
            <person name="Kazmierczak K.M."/>
            <person name="Andrzejewski T.M."/>
            <person name="Davidsen T.M."/>
            <person name="Wayne K.J."/>
            <person name="Tettelin H."/>
            <person name="Glass J.I."/>
            <person name="Rusch D."/>
            <person name="Podicherti R."/>
            <person name="Tsui H.-C.T."/>
            <person name="Winkler M.E."/>
        </authorList>
    </citation>
    <scope>NUCLEOTIDE SEQUENCE</scope>
</reference>
<gene>
    <name evidence="1" type="ORF">METZ01_LOCUS5651</name>
</gene>